<keyword evidence="3" id="KW-1185">Reference proteome</keyword>
<keyword evidence="1" id="KW-1133">Transmembrane helix</keyword>
<dbReference type="STRING" id="349521.HCH_03842"/>
<evidence type="ECO:0000313" key="3">
    <source>
        <dbReference type="Proteomes" id="UP000000238"/>
    </source>
</evidence>
<feature type="transmembrane region" description="Helical" evidence="1">
    <location>
        <begin position="36"/>
        <end position="59"/>
    </location>
</feature>
<feature type="transmembrane region" description="Helical" evidence="1">
    <location>
        <begin position="71"/>
        <end position="87"/>
    </location>
</feature>
<accession>Q2SFK4</accession>
<name>Q2SFK4_HAHCH</name>
<protein>
    <submittedName>
        <fullName evidence="2">Uncharacterized protein</fullName>
    </submittedName>
</protein>
<dbReference type="HOGENOM" id="CLU_2069815_0_0_6"/>
<feature type="transmembrane region" description="Helical" evidence="1">
    <location>
        <begin position="12"/>
        <end position="30"/>
    </location>
</feature>
<feature type="transmembrane region" description="Helical" evidence="1">
    <location>
        <begin position="93"/>
        <end position="110"/>
    </location>
</feature>
<dbReference type="EMBL" id="CP000155">
    <property type="protein sequence ID" value="ABC30570.1"/>
    <property type="molecule type" value="Genomic_DNA"/>
</dbReference>
<keyword evidence="1" id="KW-0472">Membrane</keyword>
<organism evidence="2 3">
    <name type="scientific">Hahella chejuensis (strain KCTC 2396)</name>
    <dbReference type="NCBI Taxonomy" id="349521"/>
    <lineage>
        <taxon>Bacteria</taxon>
        <taxon>Pseudomonadati</taxon>
        <taxon>Pseudomonadota</taxon>
        <taxon>Gammaproteobacteria</taxon>
        <taxon>Oceanospirillales</taxon>
        <taxon>Hahellaceae</taxon>
        <taxon>Hahella</taxon>
    </lineage>
</organism>
<reference evidence="2 3" key="1">
    <citation type="journal article" date="2005" name="Nucleic Acids Res.">
        <title>Genomic blueprint of Hahella chejuensis, a marine microbe producing an algicidal agent.</title>
        <authorList>
            <person name="Jeong H."/>
            <person name="Yim J.H."/>
            <person name="Lee C."/>
            <person name="Choi S.-H."/>
            <person name="Park Y.K."/>
            <person name="Yoon S.H."/>
            <person name="Hur C.-G."/>
            <person name="Kang H.-Y."/>
            <person name="Kim D."/>
            <person name="Lee H.H."/>
            <person name="Park K.H."/>
            <person name="Park S.-H."/>
            <person name="Park H.-S."/>
            <person name="Lee H.K."/>
            <person name="Oh T.K."/>
            <person name="Kim J.F."/>
        </authorList>
    </citation>
    <scope>NUCLEOTIDE SEQUENCE [LARGE SCALE GENOMIC DNA]</scope>
    <source>
        <strain evidence="2 3">KCTC 2396</strain>
    </source>
</reference>
<gene>
    <name evidence="2" type="ordered locus">HCH_03842</name>
</gene>
<evidence type="ECO:0000313" key="2">
    <source>
        <dbReference type="EMBL" id="ABC30570.1"/>
    </source>
</evidence>
<sequence>MMKSERVNLKEALVFLLVIAGYFLLSMISFEKIRHAVTWSALTLIYLVMVRLAYGVSLVRVYSKTSKADKIQAATIFLIFVFFNIYEGLAERLLVALSFSMFVLSFHGWLSRRKLESS</sequence>
<evidence type="ECO:0000256" key="1">
    <source>
        <dbReference type="SAM" id="Phobius"/>
    </source>
</evidence>
<dbReference type="Proteomes" id="UP000000238">
    <property type="component" value="Chromosome"/>
</dbReference>
<dbReference type="KEGG" id="hch:HCH_03842"/>
<proteinExistence type="predicted"/>
<keyword evidence="1" id="KW-0812">Transmembrane</keyword>
<dbReference type="AlphaFoldDB" id="Q2SFK4"/>